<dbReference type="SUPFAM" id="SSF48452">
    <property type="entry name" value="TPR-like"/>
    <property type="match status" value="1"/>
</dbReference>
<feature type="repeat" description="TPR" evidence="1">
    <location>
        <begin position="101"/>
        <end position="134"/>
    </location>
</feature>
<dbReference type="Pfam" id="PF13424">
    <property type="entry name" value="TPR_12"/>
    <property type="match status" value="1"/>
</dbReference>
<dbReference type="EMBL" id="BAAFSF010000004">
    <property type="protein sequence ID" value="GAB1251967.1"/>
    <property type="molecule type" value="Genomic_DNA"/>
</dbReference>
<dbReference type="Proteomes" id="UP001628220">
    <property type="component" value="Unassembled WGS sequence"/>
</dbReference>
<gene>
    <name evidence="3" type="ORF">Tsumi_10730</name>
</gene>
<dbReference type="RefSeq" id="WP_411915741.1">
    <property type="nucleotide sequence ID" value="NZ_BAAFSF010000004.1"/>
</dbReference>
<feature type="repeat" description="TPR" evidence="1">
    <location>
        <begin position="63"/>
        <end position="96"/>
    </location>
</feature>
<sequence length="227" mass="25701">MKQKVLFLVIILLTGLSNTILMDGQNVSSRRIYRSAVRSAHHNKMEEAEGKYRAAFKADSSLLHAQYGLGGALYEQGKYDEAIEVYGKAAENKTLTAEEAAALLHNLGNAFMKKQDYPKAAEAFKQSLRINPTDEETRYNLALAMKLMPKQNQNQNQNQNGGGEQQPEKNQQPQSQPPKNPAQNNPIDQQTAAQILESFREDDDKTRQRVEQQRNDSQPRSRKGKQW</sequence>
<evidence type="ECO:0000313" key="4">
    <source>
        <dbReference type="Proteomes" id="UP001628220"/>
    </source>
</evidence>
<accession>A0ABQ0E2T7</accession>
<dbReference type="InterPro" id="IPR011990">
    <property type="entry name" value="TPR-like_helical_dom_sf"/>
</dbReference>
<evidence type="ECO:0008006" key="5">
    <source>
        <dbReference type="Google" id="ProtNLM"/>
    </source>
</evidence>
<protein>
    <recommendedName>
        <fullName evidence="5">Tetratricopeptide repeat protein</fullName>
    </recommendedName>
</protein>
<dbReference type="InterPro" id="IPR019734">
    <property type="entry name" value="TPR_rpt"/>
</dbReference>
<keyword evidence="4" id="KW-1185">Reference proteome</keyword>
<keyword evidence="1" id="KW-0802">TPR repeat</keyword>
<organism evidence="3 4">
    <name type="scientific">Porphyromonas miyakawae</name>
    <dbReference type="NCBI Taxonomy" id="3137470"/>
    <lineage>
        <taxon>Bacteria</taxon>
        <taxon>Pseudomonadati</taxon>
        <taxon>Bacteroidota</taxon>
        <taxon>Bacteroidia</taxon>
        <taxon>Bacteroidales</taxon>
        <taxon>Porphyromonadaceae</taxon>
        <taxon>Porphyromonas</taxon>
    </lineage>
</organism>
<name>A0ABQ0E2T7_9PORP</name>
<dbReference type="PROSITE" id="PS50005">
    <property type="entry name" value="TPR"/>
    <property type="match status" value="2"/>
</dbReference>
<proteinExistence type="predicted"/>
<comment type="caution">
    <text evidence="3">The sequence shown here is derived from an EMBL/GenBank/DDBJ whole genome shotgun (WGS) entry which is preliminary data.</text>
</comment>
<evidence type="ECO:0000256" key="2">
    <source>
        <dbReference type="SAM" id="MobiDB-lite"/>
    </source>
</evidence>
<dbReference type="PROSITE" id="PS50293">
    <property type="entry name" value="TPR_REGION"/>
    <property type="match status" value="1"/>
</dbReference>
<dbReference type="SMART" id="SM00028">
    <property type="entry name" value="TPR"/>
    <property type="match status" value="2"/>
</dbReference>
<evidence type="ECO:0000256" key="1">
    <source>
        <dbReference type="PROSITE-ProRule" id="PRU00339"/>
    </source>
</evidence>
<dbReference type="Gene3D" id="1.25.40.10">
    <property type="entry name" value="Tetratricopeptide repeat domain"/>
    <property type="match status" value="2"/>
</dbReference>
<evidence type="ECO:0000313" key="3">
    <source>
        <dbReference type="EMBL" id="GAB1251967.1"/>
    </source>
</evidence>
<feature type="region of interest" description="Disordered" evidence="2">
    <location>
        <begin position="153"/>
        <end position="227"/>
    </location>
</feature>
<reference evidence="3 4" key="1">
    <citation type="journal article" date="2025" name="Int. J. Syst. Evol. Microbiol.">
        <title>Desulfovibrio falkowii sp. nov., Porphyromonas miyakawae sp. nov., Mediterraneibacter flintii sp. nov. and Owariibacterium komagatae gen. nov., sp. nov., isolated from human faeces.</title>
        <authorList>
            <person name="Hamaguchi T."/>
            <person name="Ohara M."/>
            <person name="Hisatomi A."/>
            <person name="Sekiguchi K."/>
            <person name="Takeda J.I."/>
            <person name="Ueyama J."/>
            <person name="Ito M."/>
            <person name="Nishiwaki H."/>
            <person name="Ogi T."/>
            <person name="Hirayama M."/>
            <person name="Ohkuma M."/>
            <person name="Sakamoto M."/>
            <person name="Ohno K."/>
        </authorList>
    </citation>
    <scope>NUCLEOTIDE SEQUENCE [LARGE SCALE GENOMIC DNA]</scope>
    <source>
        <strain evidence="3 4">13CB11C</strain>
    </source>
</reference>
<feature type="compositionally biased region" description="Basic and acidic residues" evidence="2">
    <location>
        <begin position="198"/>
        <end position="219"/>
    </location>
</feature>